<dbReference type="OrthoDB" id="3528311at2759"/>
<evidence type="ECO:0000313" key="2">
    <source>
        <dbReference type="Proteomes" id="UP000184330"/>
    </source>
</evidence>
<organism evidence="1 2">
    <name type="scientific">Phialocephala subalpina</name>
    <dbReference type="NCBI Taxonomy" id="576137"/>
    <lineage>
        <taxon>Eukaryota</taxon>
        <taxon>Fungi</taxon>
        <taxon>Dikarya</taxon>
        <taxon>Ascomycota</taxon>
        <taxon>Pezizomycotina</taxon>
        <taxon>Leotiomycetes</taxon>
        <taxon>Helotiales</taxon>
        <taxon>Mollisiaceae</taxon>
        <taxon>Phialocephala</taxon>
        <taxon>Phialocephala fortinii species complex</taxon>
    </lineage>
</organism>
<dbReference type="Proteomes" id="UP000184330">
    <property type="component" value="Unassembled WGS sequence"/>
</dbReference>
<proteinExistence type="predicted"/>
<accession>A0A1L7WJF1</accession>
<evidence type="ECO:0000313" key="1">
    <source>
        <dbReference type="EMBL" id="CZR52905.1"/>
    </source>
</evidence>
<keyword evidence="2" id="KW-1185">Reference proteome</keyword>
<reference evidence="1 2" key="1">
    <citation type="submission" date="2016-03" db="EMBL/GenBank/DDBJ databases">
        <authorList>
            <person name="Ploux O."/>
        </authorList>
    </citation>
    <scope>NUCLEOTIDE SEQUENCE [LARGE SCALE GENOMIC DNA]</scope>
    <source>
        <strain evidence="1 2">UAMH 11012</strain>
    </source>
</reference>
<protein>
    <submittedName>
        <fullName evidence="1">Uncharacterized protein</fullName>
    </submittedName>
</protein>
<name>A0A1L7WJF1_9HELO</name>
<dbReference type="EMBL" id="FJOG01000003">
    <property type="protein sequence ID" value="CZR52905.1"/>
    <property type="molecule type" value="Genomic_DNA"/>
</dbReference>
<dbReference type="AlphaFoldDB" id="A0A1L7WJF1"/>
<sequence>MYLAAKKKDSKGGLSRTKLLDYCRRGKRWSFLTGPSPISVFVFSPAADTIVYSLAAHVWHGNPELVRVLIEVGQYAGLAPSSMTRGVPRIEDVVVRTNKAFGPLLCNIP</sequence>
<gene>
    <name evidence="1" type="ORF">PAC_02782</name>
</gene>